<evidence type="ECO:0000313" key="2">
    <source>
        <dbReference type="EMBL" id="KAA0930679.1"/>
    </source>
</evidence>
<proteinExistence type="predicted"/>
<feature type="compositionally biased region" description="Basic and acidic residues" evidence="1">
    <location>
        <begin position="1"/>
        <end position="13"/>
    </location>
</feature>
<accession>A0A5B0AQ94</accession>
<evidence type="ECO:0000256" key="1">
    <source>
        <dbReference type="SAM" id="MobiDB-lite"/>
    </source>
</evidence>
<keyword evidence="3" id="KW-1185">Reference proteome</keyword>
<organism evidence="2 3">
    <name type="scientific">Streptomyces apricus</name>
    <dbReference type="NCBI Taxonomy" id="1828112"/>
    <lineage>
        <taxon>Bacteria</taxon>
        <taxon>Bacillati</taxon>
        <taxon>Actinomycetota</taxon>
        <taxon>Actinomycetes</taxon>
        <taxon>Kitasatosporales</taxon>
        <taxon>Streptomycetaceae</taxon>
        <taxon>Streptomyces</taxon>
    </lineage>
</organism>
<feature type="region of interest" description="Disordered" evidence="1">
    <location>
        <begin position="1"/>
        <end position="31"/>
    </location>
</feature>
<dbReference type="EMBL" id="VDFC01000047">
    <property type="protein sequence ID" value="KAA0930679.1"/>
    <property type="molecule type" value="Genomic_DNA"/>
</dbReference>
<dbReference type="Proteomes" id="UP000324965">
    <property type="component" value="Unassembled WGS sequence"/>
</dbReference>
<protein>
    <submittedName>
        <fullName evidence="2">Uncharacterized protein</fullName>
    </submittedName>
</protein>
<gene>
    <name evidence="2" type="ORF">FGF04_29650</name>
</gene>
<evidence type="ECO:0000313" key="3">
    <source>
        <dbReference type="Proteomes" id="UP000324965"/>
    </source>
</evidence>
<name>A0A5B0AQ94_9ACTN</name>
<comment type="caution">
    <text evidence="2">The sequence shown here is derived from an EMBL/GenBank/DDBJ whole genome shotgun (WGS) entry which is preliminary data.</text>
</comment>
<reference evidence="2 3" key="1">
    <citation type="submission" date="2019-05" db="EMBL/GenBank/DDBJ databases">
        <authorList>
            <person name="Hariharan J."/>
            <person name="Choudoir M.J."/>
            <person name="Diebold P."/>
            <person name="Panke-Buisse K."/>
            <person name="Buckley D.H."/>
        </authorList>
    </citation>
    <scope>NUCLEOTIDE SEQUENCE [LARGE SCALE GENOMIC DNA]</scope>
    <source>
        <strain evidence="2 3">SUN51</strain>
    </source>
</reference>
<dbReference type="AlphaFoldDB" id="A0A5B0AQ94"/>
<dbReference type="RefSeq" id="WP_149514356.1">
    <property type="nucleotide sequence ID" value="NZ_VDFC01000047.1"/>
</dbReference>
<sequence length="70" mass="7844">MTDQIRALRESPLRESLLTESPLTPQPPVVIDKDVEEGVDKEVDEDVTGDEPSLSVTFFVTKFRSGYPHV</sequence>